<gene>
    <name evidence="2" type="ORF">PHYBLDRAFT_149225</name>
</gene>
<dbReference type="AlphaFoldDB" id="A0A167L2I6"/>
<dbReference type="OrthoDB" id="2506088at2759"/>
<reference evidence="3" key="1">
    <citation type="submission" date="2015-06" db="EMBL/GenBank/DDBJ databases">
        <title>Expansion of signal transduction pathways in fungi by whole-genome duplication.</title>
        <authorList>
            <consortium name="DOE Joint Genome Institute"/>
            <person name="Corrochano L.M."/>
            <person name="Kuo A."/>
            <person name="Marcet-Houben M."/>
            <person name="Polaino S."/>
            <person name="Salamov A."/>
            <person name="Villalobos J.M."/>
            <person name="Alvarez M.I."/>
            <person name="Avalos J."/>
            <person name="Benito E.P."/>
            <person name="Benoit I."/>
            <person name="Burger G."/>
            <person name="Camino L.P."/>
            <person name="Canovas D."/>
            <person name="Cerda-Olmedo E."/>
            <person name="Cheng J.-F."/>
            <person name="Dominguez A."/>
            <person name="Elias M."/>
            <person name="Eslava A.P."/>
            <person name="Glaser F."/>
            <person name="Grimwood J."/>
            <person name="Gutierrez G."/>
            <person name="Heitman J."/>
            <person name="Henrissat B."/>
            <person name="Iturriaga E.A."/>
            <person name="Lang B.F."/>
            <person name="Lavin J.L."/>
            <person name="Lee S."/>
            <person name="Li W."/>
            <person name="Lindquist E."/>
            <person name="Lopez-Garcia S."/>
            <person name="Luque E.M."/>
            <person name="Marcos A.T."/>
            <person name="Martin J."/>
            <person name="McCluskey K."/>
            <person name="Medina H.R."/>
            <person name="Miralles-Duran A."/>
            <person name="Miyazaki A."/>
            <person name="Munoz-Torres E."/>
            <person name="Oguiza J.A."/>
            <person name="Ohm R."/>
            <person name="Olmedo M."/>
            <person name="Orejas M."/>
            <person name="Ortiz-Castellanos L."/>
            <person name="Pisabarro A.G."/>
            <person name="Rodriguez-Romero J."/>
            <person name="Ruiz-Herrera J."/>
            <person name="Ruiz-Vazquez R."/>
            <person name="Sanz C."/>
            <person name="Schackwitz W."/>
            <person name="Schmutz J."/>
            <person name="Shahriari M."/>
            <person name="Shelest E."/>
            <person name="Silva-Franco F."/>
            <person name="Soanes D."/>
            <person name="Syed K."/>
            <person name="Tagua V.G."/>
            <person name="Talbot N.J."/>
            <person name="Thon M."/>
            <person name="De vries R.P."/>
            <person name="Wiebenga A."/>
            <person name="Yadav J.S."/>
            <person name="Braun E.L."/>
            <person name="Baker S."/>
            <person name="Garre V."/>
            <person name="Horwitz B."/>
            <person name="Torres-Martinez S."/>
            <person name="Idnurm A."/>
            <person name="Herrera-Estrella A."/>
            <person name="Gabaldon T."/>
            <person name="Grigoriev I.V."/>
        </authorList>
    </citation>
    <scope>NUCLEOTIDE SEQUENCE [LARGE SCALE GENOMIC DNA]</scope>
    <source>
        <strain evidence="3">NRRL 1555(-)</strain>
    </source>
</reference>
<dbReference type="VEuPathDB" id="FungiDB:PHYBLDRAFT_149225"/>
<name>A0A167L2I6_PHYB8</name>
<evidence type="ECO:0000313" key="2">
    <source>
        <dbReference type="EMBL" id="OAD69439.1"/>
    </source>
</evidence>
<evidence type="ECO:0000256" key="1">
    <source>
        <dbReference type="SAM" id="MobiDB-lite"/>
    </source>
</evidence>
<dbReference type="InParanoid" id="A0A167L2I6"/>
<dbReference type="Proteomes" id="UP000077315">
    <property type="component" value="Unassembled WGS sequence"/>
</dbReference>
<keyword evidence="3" id="KW-1185">Reference proteome</keyword>
<evidence type="ECO:0000313" key="3">
    <source>
        <dbReference type="Proteomes" id="UP000077315"/>
    </source>
</evidence>
<protein>
    <submittedName>
        <fullName evidence="2">C2H2-type zinc finger transcription factor</fullName>
    </submittedName>
</protein>
<sequence>MDSKKRKKYTPGRVLVPTSRQPGQYNFSLAEAGKICTHCKKDFKSLWNLKRHLEEYHHIYETLPNVEAYVGAALQNQLNTDQSNKDSISENGIFESDFDEDITEFNVIDSDVSDTEISDESENENNNRQNGNFADLGTGNYLYEVILSSITMSAESISSLVEEDIDVFANGVLSFENLESFVPKNYPSKDLQTMIMLALIDSDNDMLSRRIIRKILFTMNLVFKLQKEAINTKVPFTLPRLDALLNFQKRKKSIMPVFKSKIVKFDLSDSTQMEVCFNLSSEHLKLLAANPKTSKKIFSLPDQTPDQAHGDIVKLKADQNNVCFLIEFFHTMKNSYMFCHGYNVWSSETGKFGIEITCSDIPIERLDCVLPTPSSSLCYSVSPTTVSSLIPLHSSLLEIPHFMRRRVSEEHWMIHLELRLYNQTHMNVGGIRKKKGVTGASMLPTIVKDIEADMPYHSMLCDILGPTSLYPCRICYVELRRKVENLKDEDYYTKRHKNRTKQHYIAAASSLDKLIVIPDIPLIDDKHMAEFLRFKNTSTQILLDLQSFDPSQDTPVEILHVILLGIAEYLVNDLVNSVLIKKDELRQLTGYLKDYEQSKGISQKFTRLLNGYNLAIESGLETYIHEVDTAVKGLIKQLLVYYKNCELNGYNPYTSKLKAHLLTHLLDNIRRFGTPLHFETEKNKQFNKHIREHLFHINKLNTSKNIGLKLSRGKDVKTYIDNNASAHKFWNVLFGGSREFADNNDDSSIVNSELCDDTFVLFMPMHSGSQTVHLIIEKVFSSQVIHLDIDLPTDIAQKNNYLLAREYSGMSTLLEELKMIYILDMYTKVGDAYVINLSKFGSYWYFYPYFSTST</sequence>
<dbReference type="PANTHER" id="PTHR31912:SF34">
    <property type="entry name" value="NOTOCHORD-RELATED PROTEIN"/>
    <property type="match status" value="1"/>
</dbReference>
<accession>A0A167L2I6</accession>
<dbReference type="RefSeq" id="XP_018287479.1">
    <property type="nucleotide sequence ID" value="XM_018432238.1"/>
</dbReference>
<organism evidence="2 3">
    <name type="scientific">Phycomyces blakesleeanus (strain ATCC 8743b / DSM 1359 / FGSC 10004 / NBRC 33097 / NRRL 1555)</name>
    <dbReference type="NCBI Taxonomy" id="763407"/>
    <lineage>
        <taxon>Eukaryota</taxon>
        <taxon>Fungi</taxon>
        <taxon>Fungi incertae sedis</taxon>
        <taxon>Mucoromycota</taxon>
        <taxon>Mucoromycotina</taxon>
        <taxon>Mucoromycetes</taxon>
        <taxon>Mucorales</taxon>
        <taxon>Phycomycetaceae</taxon>
        <taxon>Phycomyces</taxon>
    </lineage>
</organism>
<dbReference type="EMBL" id="KV440991">
    <property type="protein sequence ID" value="OAD69439.1"/>
    <property type="molecule type" value="Genomic_DNA"/>
</dbReference>
<feature type="compositionally biased region" description="Acidic residues" evidence="1">
    <location>
        <begin position="113"/>
        <end position="123"/>
    </location>
</feature>
<proteinExistence type="predicted"/>
<dbReference type="GeneID" id="28993144"/>
<feature type="region of interest" description="Disordered" evidence="1">
    <location>
        <begin position="113"/>
        <end position="132"/>
    </location>
</feature>
<dbReference type="PANTHER" id="PTHR31912">
    <property type="entry name" value="IP13529P"/>
    <property type="match status" value="1"/>
</dbReference>
<dbReference type="STRING" id="763407.A0A167L2I6"/>